<accession>F8NXS2</accession>
<feature type="compositionally biased region" description="Pro residues" evidence="1">
    <location>
        <begin position="17"/>
        <end position="27"/>
    </location>
</feature>
<dbReference type="Pfam" id="PF11901">
    <property type="entry name" value="DM9"/>
    <property type="match status" value="1"/>
</dbReference>
<sequence length="186" mass="20420">MTMFNDISSKDSDVKHPPPYTPSPALKPPASGFRIPLRASSSFPLVHQTKRPPCLDADNYSPVFLGSAILPNLSSVHPCKVCPCLSPPCRVPYGGTEVEHQGRYDLLPYDEILMEWVPTSLGRIPHGRRPVEGGYEENGAKLYHALAWVQGVRTPGKTGEHLDGCNIAFGGDEHVISKGYDILCWK</sequence>
<dbReference type="KEGG" id="sla:SERLADRAFT_468496"/>
<dbReference type="PANTHER" id="PTHR31649:SF1">
    <property type="entry name" value="FARNESOIC ACID O-METHYL TRANSFERASE DOMAIN-CONTAINING PROTEIN"/>
    <property type="match status" value="1"/>
</dbReference>
<dbReference type="SMART" id="SM00696">
    <property type="entry name" value="DM9"/>
    <property type="match status" value="1"/>
</dbReference>
<name>F8NXS2_SERL9</name>
<dbReference type="InterPro" id="IPR006616">
    <property type="entry name" value="DM9_repeat"/>
</dbReference>
<dbReference type="EMBL" id="GL945434">
    <property type="protein sequence ID" value="EGO24738.1"/>
    <property type="molecule type" value="Genomic_DNA"/>
</dbReference>
<feature type="region of interest" description="Disordered" evidence="1">
    <location>
        <begin position="1"/>
        <end position="31"/>
    </location>
</feature>
<dbReference type="PANTHER" id="PTHR31649">
    <property type="entry name" value="AGAP009604-PA"/>
    <property type="match status" value="1"/>
</dbReference>
<reference evidence="2" key="1">
    <citation type="submission" date="2011-04" db="EMBL/GenBank/DDBJ databases">
        <title>Evolution of plant cell wall degrading machinery underlies the functional diversity of forest fungi.</title>
        <authorList>
            <consortium name="US DOE Joint Genome Institute (JGI-PGF)"/>
            <person name="Eastwood D.C."/>
            <person name="Floudas D."/>
            <person name="Binder M."/>
            <person name="Majcherczyk A."/>
            <person name="Schneider P."/>
            <person name="Aerts A."/>
            <person name="Asiegbu F.O."/>
            <person name="Baker S.E."/>
            <person name="Barry K."/>
            <person name="Bendiksby M."/>
            <person name="Blumentritt M."/>
            <person name="Coutinho P.M."/>
            <person name="Cullen D."/>
            <person name="Cullen D."/>
            <person name="Gathman A."/>
            <person name="Goodell B."/>
            <person name="Henrissat B."/>
            <person name="Ihrmark K."/>
            <person name="Kauserud H."/>
            <person name="Kohler A."/>
            <person name="LaButti K."/>
            <person name="Lapidus A."/>
            <person name="Lavin J.L."/>
            <person name="Lee Y.-H."/>
            <person name="Lindquist E."/>
            <person name="Lilly W."/>
            <person name="Lucas S."/>
            <person name="Morin E."/>
            <person name="Murat C."/>
            <person name="Oguiza J.A."/>
            <person name="Park J."/>
            <person name="Pisabarro A.G."/>
            <person name="Riley R."/>
            <person name="Rosling A."/>
            <person name="Salamov A."/>
            <person name="Schmidt O."/>
            <person name="Schmutz J."/>
            <person name="Skrede I."/>
            <person name="Stenlid J."/>
            <person name="Wiebenga A."/>
            <person name="Xie X."/>
            <person name="Kues U."/>
            <person name="Hibbett D.S."/>
            <person name="Hoffmeister D."/>
            <person name="Hogberg N."/>
            <person name="Martin F."/>
            <person name="Grigoriev I.V."/>
            <person name="Watkinson S.C."/>
        </authorList>
    </citation>
    <scope>NUCLEOTIDE SEQUENCE</scope>
    <source>
        <strain evidence="2">S7.9</strain>
    </source>
</reference>
<evidence type="ECO:0000256" key="1">
    <source>
        <dbReference type="SAM" id="MobiDB-lite"/>
    </source>
</evidence>
<dbReference type="RefSeq" id="XP_007318757.1">
    <property type="nucleotide sequence ID" value="XM_007318695.1"/>
</dbReference>
<dbReference type="AlphaFoldDB" id="F8NXS2"/>
<proteinExistence type="predicted"/>
<organism>
    <name type="scientific">Serpula lacrymans var. lacrymans (strain S7.9)</name>
    <name type="common">Dry rot fungus</name>
    <dbReference type="NCBI Taxonomy" id="578457"/>
    <lineage>
        <taxon>Eukaryota</taxon>
        <taxon>Fungi</taxon>
        <taxon>Dikarya</taxon>
        <taxon>Basidiomycota</taxon>
        <taxon>Agaricomycotina</taxon>
        <taxon>Agaricomycetes</taxon>
        <taxon>Agaricomycetidae</taxon>
        <taxon>Boletales</taxon>
        <taxon>Coniophorineae</taxon>
        <taxon>Serpulaceae</taxon>
        <taxon>Serpula</taxon>
    </lineage>
</organism>
<evidence type="ECO:0000313" key="2">
    <source>
        <dbReference type="EMBL" id="EGO24738.1"/>
    </source>
</evidence>
<dbReference type="Proteomes" id="UP000008064">
    <property type="component" value="Unassembled WGS sequence"/>
</dbReference>
<dbReference type="GeneID" id="18819419"/>
<gene>
    <name evidence="2" type="ORF">SERLADRAFT_468496</name>
</gene>
<dbReference type="OrthoDB" id="2142040at2759"/>
<protein>
    <submittedName>
        <fullName evidence="2">Uncharacterized protein</fullName>
    </submittedName>
</protein>
<dbReference type="HOGENOM" id="CLU_066030_1_0_1"/>